<feature type="domain" description="IclR-ED" evidence="5">
    <location>
        <begin position="76"/>
        <end position="248"/>
    </location>
</feature>
<dbReference type="InterPro" id="IPR005471">
    <property type="entry name" value="Tscrpt_reg_IclR_N"/>
</dbReference>
<proteinExistence type="predicted"/>
<comment type="caution">
    <text evidence="6">The sequence shown here is derived from an EMBL/GenBank/DDBJ whole genome shotgun (WGS) entry which is preliminary data.</text>
</comment>
<dbReference type="EMBL" id="SACL01000003">
    <property type="protein sequence ID" value="RVT96953.1"/>
    <property type="molecule type" value="Genomic_DNA"/>
</dbReference>
<dbReference type="PROSITE" id="PS51078">
    <property type="entry name" value="ICLR_ED"/>
    <property type="match status" value="1"/>
</dbReference>
<sequence length="250" mass="26463">MGKTDAEQDRYLVPGLMRGLAALQAFSAERPTMGLSELAAALGTTRSAMFRIAYTLTELGFLLQDGRTRAYSLGPAVLKLGYGYLASRDLLEIALPVLERLRDDTGWSAHLAVREGREALYLLRVPTRRGMASIVHVGSRLPADATSMGRVLLAGMEPAELAALYRDDPPKGASLATLQRRARADAAAGHVLHRGEFEQGLASIAAPLRDVAGRVVAAINLSAPGLDPAPVVARLKAAAAEISRAGGWTG</sequence>
<dbReference type="Proteomes" id="UP000282957">
    <property type="component" value="Unassembled WGS sequence"/>
</dbReference>
<evidence type="ECO:0000256" key="3">
    <source>
        <dbReference type="ARBA" id="ARBA00023163"/>
    </source>
</evidence>
<dbReference type="Pfam" id="PF01614">
    <property type="entry name" value="IclR_C"/>
    <property type="match status" value="1"/>
</dbReference>
<evidence type="ECO:0000259" key="5">
    <source>
        <dbReference type="PROSITE" id="PS51078"/>
    </source>
</evidence>
<dbReference type="RefSeq" id="WP_127787600.1">
    <property type="nucleotide sequence ID" value="NZ_SACL01000003.1"/>
</dbReference>
<dbReference type="InterPro" id="IPR029016">
    <property type="entry name" value="GAF-like_dom_sf"/>
</dbReference>
<keyword evidence="7" id="KW-1185">Reference proteome</keyword>
<keyword evidence="2" id="KW-0238">DNA-binding</keyword>
<dbReference type="SUPFAM" id="SSF46785">
    <property type="entry name" value="Winged helix' DNA-binding domain"/>
    <property type="match status" value="1"/>
</dbReference>
<dbReference type="Pfam" id="PF09339">
    <property type="entry name" value="HTH_IclR"/>
    <property type="match status" value="1"/>
</dbReference>
<name>A0A437MH36_9PROT</name>
<gene>
    <name evidence="6" type="ORF">EOD42_11170</name>
</gene>
<dbReference type="OrthoDB" id="9807558at2"/>
<dbReference type="Gene3D" id="1.10.10.10">
    <property type="entry name" value="Winged helix-like DNA-binding domain superfamily/Winged helix DNA-binding domain"/>
    <property type="match status" value="1"/>
</dbReference>
<dbReference type="InterPro" id="IPR050707">
    <property type="entry name" value="HTH_MetabolicPath_Reg"/>
</dbReference>
<evidence type="ECO:0000256" key="2">
    <source>
        <dbReference type="ARBA" id="ARBA00023125"/>
    </source>
</evidence>
<dbReference type="InterPro" id="IPR014757">
    <property type="entry name" value="Tscrpt_reg_IclR_C"/>
</dbReference>
<accession>A0A437MH36</accession>
<keyword evidence="1" id="KW-0805">Transcription regulation</keyword>
<dbReference type="SUPFAM" id="SSF55781">
    <property type="entry name" value="GAF domain-like"/>
    <property type="match status" value="1"/>
</dbReference>
<dbReference type="PANTHER" id="PTHR30136">
    <property type="entry name" value="HELIX-TURN-HELIX TRANSCRIPTIONAL REGULATOR, ICLR FAMILY"/>
    <property type="match status" value="1"/>
</dbReference>
<dbReference type="InterPro" id="IPR036388">
    <property type="entry name" value="WH-like_DNA-bd_sf"/>
</dbReference>
<dbReference type="SMART" id="SM00346">
    <property type="entry name" value="HTH_ICLR"/>
    <property type="match status" value="1"/>
</dbReference>
<keyword evidence="3" id="KW-0804">Transcription</keyword>
<evidence type="ECO:0000313" key="6">
    <source>
        <dbReference type="EMBL" id="RVT96953.1"/>
    </source>
</evidence>
<evidence type="ECO:0000259" key="4">
    <source>
        <dbReference type="PROSITE" id="PS51077"/>
    </source>
</evidence>
<evidence type="ECO:0000313" key="7">
    <source>
        <dbReference type="Proteomes" id="UP000282957"/>
    </source>
</evidence>
<dbReference type="PANTHER" id="PTHR30136:SF34">
    <property type="entry name" value="TRANSCRIPTIONAL REGULATOR"/>
    <property type="match status" value="1"/>
</dbReference>
<reference evidence="6 7" key="1">
    <citation type="submission" date="2019-01" db="EMBL/GenBank/DDBJ databases">
        <authorList>
            <person name="Chen W.-M."/>
        </authorList>
    </citation>
    <scope>NUCLEOTIDE SEQUENCE [LARGE SCALE GENOMIC DNA]</scope>
    <source>
        <strain evidence="6 7">CCP-6</strain>
    </source>
</reference>
<feature type="domain" description="HTH iclR-type" evidence="4">
    <location>
        <begin position="13"/>
        <end position="75"/>
    </location>
</feature>
<dbReference type="GO" id="GO:0003677">
    <property type="term" value="F:DNA binding"/>
    <property type="evidence" value="ECO:0007669"/>
    <property type="project" value="UniProtKB-KW"/>
</dbReference>
<dbReference type="GO" id="GO:0045892">
    <property type="term" value="P:negative regulation of DNA-templated transcription"/>
    <property type="evidence" value="ECO:0007669"/>
    <property type="project" value="TreeGrafter"/>
</dbReference>
<dbReference type="InterPro" id="IPR036390">
    <property type="entry name" value="WH_DNA-bd_sf"/>
</dbReference>
<dbReference type="AlphaFoldDB" id="A0A437MH36"/>
<dbReference type="GO" id="GO:0003700">
    <property type="term" value="F:DNA-binding transcription factor activity"/>
    <property type="evidence" value="ECO:0007669"/>
    <property type="project" value="TreeGrafter"/>
</dbReference>
<dbReference type="PROSITE" id="PS51077">
    <property type="entry name" value="HTH_ICLR"/>
    <property type="match status" value="1"/>
</dbReference>
<dbReference type="Gene3D" id="3.30.450.40">
    <property type="match status" value="1"/>
</dbReference>
<protein>
    <submittedName>
        <fullName evidence="6">IclR family transcriptional regulator</fullName>
    </submittedName>
</protein>
<organism evidence="6 7">
    <name type="scientific">Rhodovarius crocodyli</name>
    <dbReference type="NCBI Taxonomy" id="1979269"/>
    <lineage>
        <taxon>Bacteria</taxon>
        <taxon>Pseudomonadati</taxon>
        <taxon>Pseudomonadota</taxon>
        <taxon>Alphaproteobacteria</taxon>
        <taxon>Acetobacterales</taxon>
        <taxon>Roseomonadaceae</taxon>
        <taxon>Rhodovarius</taxon>
    </lineage>
</organism>
<evidence type="ECO:0000256" key="1">
    <source>
        <dbReference type="ARBA" id="ARBA00023015"/>
    </source>
</evidence>